<reference evidence="2" key="1">
    <citation type="submission" date="2022-08" db="EMBL/GenBank/DDBJ databases">
        <title>Novel sulphate-reducing endosymbionts in the free-living metamonad Anaeramoeba.</title>
        <authorList>
            <person name="Jerlstrom-Hultqvist J."/>
            <person name="Cepicka I."/>
            <person name="Gallot-Lavallee L."/>
            <person name="Salas-Leiva D."/>
            <person name="Curtis B.A."/>
            <person name="Zahonova K."/>
            <person name="Pipaliya S."/>
            <person name="Dacks J."/>
            <person name="Roger A.J."/>
        </authorList>
    </citation>
    <scope>NUCLEOTIDE SEQUENCE</scope>
    <source>
        <strain evidence="2">Busselton2</strain>
    </source>
</reference>
<dbReference type="EMBL" id="JANTQA010000070">
    <property type="protein sequence ID" value="KAJ3424934.1"/>
    <property type="molecule type" value="Genomic_DNA"/>
</dbReference>
<gene>
    <name evidence="2" type="ORF">M0812_27362</name>
</gene>
<comment type="caution">
    <text evidence="2">The sequence shown here is derived from an EMBL/GenBank/DDBJ whole genome shotgun (WGS) entry which is preliminary data.</text>
</comment>
<feature type="transmembrane region" description="Helical" evidence="1">
    <location>
        <begin position="209"/>
        <end position="238"/>
    </location>
</feature>
<evidence type="ECO:0000313" key="3">
    <source>
        <dbReference type="Proteomes" id="UP001146793"/>
    </source>
</evidence>
<sequence length="288" mass="32972">MDHKKLESCEDVVSWVFIFPNIIATCYSAYAFYLCLKKYITKKKNSLFLISSIFLLLGSIGRVAFHIVQLISEDIKDEIFVTYISSTLIITSLVILVYFSLVLTKIRWVKYEDFAEESSKFKLSQKQLKIFFIVGNLIVFTVTLIACISMTRDFSDPENVDNALELSINMSLVLLGVVFIWICLGLYYFKKFLTILKGFDKAAKKIPHITKFVNSVIGVCLYLFVIFFFTIAFGIISVIYNEKYTVACTHFAIVYIMLLSSFGIAHSLRLASKKVENTKDPEIELKDV</sequence>
<organism evidence="2 3">
    <name type="scientific">Anaeramoeba flamelloides</name>
    <dbReference type="NCBI Taxonomy" id="1746091"/>
    <lineage>
        <taxon>Eukaryota</taxon>
        <taxon>Metamonada</taxon>
        <taxon>Anaeramoebidae</taxon>
        <taxon>Anaeramoeba</taxon>
    </lineage>
</organism>
<protein>
    <submittedName>
        <fullName evidence="2">Uncharacterized protein</fullName>
    </submittedName>
</protein>
<feature type="transmembrane region" description="Helical" evidence="1">
    <location>
        <begin position="47"/>
        <end position="68"/>
    </location>
</feature>
<name>A0AAV7Y624_9EUKA</name>
<evidence type="ECO:0000313" key="2">
    <source>
        <dbReference type="EMBL" id="KAJ3424934.1"/>
    </source>
</evidence>
<accession>A0AAV7Y624</accession>
<dbReference type="AlphaFoldDB" id="A0AAV7Y624"/>
<feature type="transmembrane region" description="Helical" evidence="1">
    <location>
        <begin position="244"/>
        <end position="265"/>
    </location>
</feature>
<dbReference type="Proteomes" id="UP001146793">
    <property type="component" value="Unassembled WGS sequence"/>
</dbReference>
<feature type="transmembrane region" description="Helical" evidence="1">
    <location>
        <begin position="171"/>
        <end position="189"/>
    </location>
</feature>
<feature type="transmembrane region" description="Helical" evidence="1">
    <location>
        <begin position="12"/>
        <end position="35"/>
    </location>
</feature>
<keyword evidence="1" id="KW-1133">Transmembrane helix</keyword>
<feature type="transmembrane region" description="Helical" evidence="1">
    <location>
        <begin position="80"/>
        <end position="103"/>
    </location>
</feature>
<keyword evidence="1" id="KW-0812">Transmembrane</keyword>
<feature type="transmembrane region" description="Helical" evidence="1">
    <location>
        <begin position="130"/>
        <end position="151"/>
    </location>
</feature>
<proteinExistence type="predicted"/>
<evidence type="ECO:0000256" key="1">
    <source>
        <dbReference type="SAM" id="Phobius"/>
    </source>
</evidence>
<keyword evidence="1" id="KW-0472">Membrane</keyword>